<evidence type="ECO:0000313" key="1">
    <source>
        <dbReference type="EMBL" id="KFD53888.1"/>
    </source>
</evidence>
<sequence length="111" mass="12657">MVVALQETTSNRLHSSLNHKRGPLLAHTVSARSCQLDLARHVVPKLTWDAHQAIQNKRSARRLCKFRTDTWSGRGDEFFGIFLRNFIISSSEIIEVKEEPTANCRSAIDIR</sequence>
<dbReference type="Proteomes" id="UP000030764">
    <property type="component" value="Unassembled WGS sequence"/>
</dbReference>
<keyword evidence="3" id="KW-1185">Reference proteome</keyword>
<organism evidence="1 3">
    <name type="scientific">Trichuris suis</name>
    <name type="common">pig whipworm</name>
    <dbReference type="NCBI Taxonomy" id="68888"/>
    <lineage>
        <taxon>Eukaryota</taxon>
        <taxon>Metazoa</taxon>
        <taxon>Ecdysozoa</taxon>
        <taxon>Nematoda</taxon>
        <taxon>Enoplea</taxon>
        <taxon>Dorylaimia</taxon>
        <taxon>Trichinellida</taxon>
        <taxon>Trichuridae</taxon>
        <taxon>Trichuris</taxon>
    </lineage>
</organism>
<proteinExistence type="predicted"/>
<protein>
    <submittedName>
        <fullName evidence="1">Uncharacterized protein</fullName>
    </submittedName>
</protein>
<dbReference type="Proteomes" id="UP000030758">
    <property type="component" value="Unassembled WGS sequence"/>
</dbReference>
<gene>
    <name evidence="1" type="ORF">M513_05155</name>
    <name evidence="2" type="ORF">M514_05155</name>
</gene>
<evidence type="ECO:0000313" key="2">
    <source>
        <dbReference type="EMBL" id="KFD62753.1"/>
    </source>
</evidence>
<dbReference type="EMBL" id="KL367588">
    <property type="protein sequence ID" value="KFD62753.1"/>
    <property type="molecule type" value="Genomic_DNA"/>
</dbReference>
<accession>A0A085M9J2</accession>
<evidence type="ECO:0000313" key="3">
    <source>
        <dbReference type="Proteomes" id="UP000030764"/>
    </source>
</evidence>
<name>A0A085M9J2_9BILA</name>
<reference evidence="1 3" key="1">
    <citation type="journal article" date="2014" name="Nat. Genet.">
        <title>Genome and transcriptome of the porcine whipworm Trichuris suis.</title>
        <authorList>
            <person name="Jex A.R."/>
            <person name="Nejsum P."/>
            <person name="Schwarz E.M."/>
            <person name="Hu L."/>
            <person name="Young N.D."/>
            <person name="Hall R.S."/>
            <person name="Korhonen P.K."/>
            <person name="Liao S."/>
            <person name="Thamsborg S."/>
            <person name="Xia J."/>
            <person name="Xu P."/>
            <person name="Wang S."/>
            <person name="Scheerlinck J.P."/>
            <person name="Hofmann A."/>
            <person name="Sternberg P.W."/>
            <person name="Wang J."/>
            <person name="Gasser R.B."/>
        </authorList>
    </citation>
    <scope>NUCLEOTIDE SEQUENCE [LARGE SCALE GENOMIC DNA]</scope>
    <source>
        <strain evidence="2">DCEP-RM93F</strain>
        <strain evidence="1">DCEP-RM93M</strain>
    </source>
</reference>
<dbReference type="AlphaFoldDB" id="A0A085M9J2"/>
<dbReference type="EMBL" id="KL363212">
    <property type="protein sequence ID" value="KFD53888.1"/>
    <property type="molecule type" value="Genomic_DNA"/>
</dbReference>